<dbReference type="EMBL" id="CP018906">
    <property type="protein sequence ID" value="AQW21885.1"/>
    <property type="molecule type" value="Genomic_DNA"/>
</dbReference>
<dbReference type="eggNOG" id="ENOG50309W5">
    <property type="taxonomic scope" value="Bacteria"/>
</dbReference>
<keyword evidence="2" id="KW-1185">Reference proteome</keyword>
<evidence type="ECO:0000313" key="2">
    <source>
        <dbReference type="Proteomes" id="UP000030361"/>
    </source>
</evidence>
<organism evidence="1 2">
    <name type="scientific">Lentilactobacillus curieae</name>
    <dbReference type="NCBI Taxonomy" id="1138822"/>
    <lineage>
        <taxon>Bacteria</taxon>
        <taxon>Bacillati</taxon>
        <taxon>Bacillota</taxon>
        <taxon>Bacilli</taxon>
        <taxon>Lactobacillales</taxon>
        <taxon>Lactobacillaceae</taxon>
        <taxon>Lentilactobacillus</taxon>
    </lineage>
</organism>
<protein>
    <submittedName>
        <fullName evidence="1">Uncharacterized protein</fullName>
    </submittedName>
</protein>
<dbReference type="OrthoDB" id="2304586at2"/>
<gene>
    <name evidence="1" type="ORF">PL11_008145</name>
</gene>
<dbReference type="KEGG" id="lcu:PL11_008145"/>
<sequence>MSTKKPVFNEQQWRTAQEAVAEEYENYLEELRSNGVDYTIKNARKLLIYQDLLMEWKHKLPTVISDLEDNPFALSVFDDLKKKRGSQLLQRGYDHIANWPDFNPTPLTLWLELEEDVSI</sequence>
<reference evidence="1 2" key="1">
    <citation type="journal article" date="2015" name="Genome Announc.">
        <title>Genome Sequence of Lactobacillus curieae CCTCC M 2011381T, a Novel Producer of Gamma-aminobutyric Acid.</title>
        <authorList>
            <person name="Wang Y."/>
            <person name="Wang Y."/>
            <person name="Lang C."/>
            <person name="Wei D."/>
            <person name="Xu P."/>
            <person name="Xie J."/>
        </authorList>
    </citation>
    <scope>NUCLEOTIDE SEQUENCE [LARGE SCALE GENOMIC DNA]</scope>
    <source>
        <strain evidence="1 2">CCTCC M 2011381</strain>
    </source>
</reference>
<name>A0A1S6QJV2_9LACO</name>
<accession>A0A1S6QJV2</accession>
<evidence type="ECO:0000313" key="1">
    <source>
        <dbReference type="EMBL" id="AQW21885.1"/>
    </source>
</evidence>
<dbReference type="AlphaFoldDB" id="A0A1S6QJV2"/>
<proteinExistence type="predicted"/>
<dbReference type="Proteomes" id="UP000030361">
    <property type="component" value="Chromosome"/>
</dbReference>
<dbReference type="RefSeq" id="WP_035167434.1">
    <property type="nucleotide sequence ID" value="NZ_CP018906.1"/>
</dbReference>